<dbReference type="EMBL" id="FZOD01000041">
    <property type="protein sequence ID" value="SNT42060.1"/>
    <property type="molecule type" value="Genomic_DNA"/>
</dbReference>
<reference evidence="2 3" key="1">
    <citation type="submission" date="2017-06" db="EMBL/GenBank/DDBJ databases">
        <authorList>
            <person name="Kim H.J."/>
            <person name="Triplett B.A."/>
        </authorList>
    </citation>
    <scope>NUCLEOTIDE SEQUENCE [LARGE SCALE GENOMIC DNA]</scope>
    <source>
        <strain evidence="2 3">CGMCC 4.2132</strain>
    </source>
</reference>
<dbReference type="Pfam" id="PF03551">
    <property type="entry name" value="PadR"/>
    <property type="match status" value="1"/>
</dbReference>
<dbReference type="SUPFAM" id="SSF46785">
    <property type="entry name" value="Winged helix' DNA-binding domain"/>
    <property type="match status" value="1"/>
</dbReference>
<keyword evidence="3" id="KW-1185">Reference proteome</keyword>
<dbReference type="InterPro" id="IPR036390">
    <property type="entry name" value="WH_DNA-bd_sf"/>
</dbReference>
<protein>
    <submittedName>
        <fullName evidence="2">DNA-binding transcriptional regulator, PadR family</fullName>
    </submittedName>
</protein>
<dbReference type="Gene3D" id="1.10.10.10">
    <property type="entry name" value="Winged helix-like DNA-binding domain superfamily/Winged helix DNA-binding domain"/>
    <property type="match status" value="1"/>
</dbReference>
<dbReference type="InterPro" id="IPR005149">
    <property type="entry name" value="Tscrpt_reg_PadR_N"/>
</dbReference>
<dbReference type="GO" id="GO:0003677">
    <property type="term" value="F:DNA binding"/>
    <property type="evidence" value="ECO:0007669"/>
    <property type="project" value="UniProtKB-KW"/>
</dbReference>
<evidence type="ECO:0000259" key="1">
    <source>
        <dbReference type="Pfam" id="PF03551"/>
    </source>
</evidence>
<dbReference type="AlphaFoldDB" id="A0A239MHT2"/>
<proteinExistence type="predicted"/>
<dbReference type="InterPro" id="IPR052509">
    <property type="entry name" value="Metal_resp_DNA-bind_regulator"/>
</dbReference>
<organism evidence="2 3">
    <name type="scientific">Streptosporangium subroseum</name>
    <dbReference type="NCBI Taxonomy" id="106412"/>
    <lineage>
        <taxon>Bacteria</taxon>
        <taxon>Bacillati</taxon>
        <taxon>Actinomycetota</taxon>
        <taxon>Actinomycetes</taxon>
        <taxon>Streptosporangiales</taxon>
        <taxon>Streptosporangiaceae</taxon>
        <taxon>Streptosporangium</taxon>
    </lineage>
</organism>
<feature type="domain" description="Transcription regulator PadR N-terminal" evidence="1">
    <location>
        <begin position="19"/>
        <end position="90"/>
    </location>
</feature>
<sequence length="117" mass="12709">MVLRMAKGSTTVSEPTYFILASLLDGPLHGHGIIKQTLKLSEERVRLPVGTLYGALDRLAAGGLIAVDREEIVEGRPRRYFVLTDEGQNLVSAEALRMQQAASVVTSRVLRLGSAFS</sequence>
<dbReference type="Proteomes" id="UP000198282">
    <property type="component" value="Unassembled WGS sequence"/>
</dbReference>
<accession>A0A239MHT2</accession>
<dbReference type="PANTHER" id="PTHR33169">
    <property type="entry name" value="PADR-FAMILY TRANSCRIPTIONAL REGULATOR"/>
    <property type="match status" value="1"/>
</dbReference>
<dbReference type="InterPro" id="IPR036388">
    <property type="entry name" value="WH-like_DNA-bd_sf"/>
</dbReference>
<keyword evidence="2" id="KW-0238">DNA-binding</keyword>
<evidence type="ECO:0000313" key="2">
    <source>
        <dbReference type="EMBL" id="SNT42060.1"/>
    </source>
</evidence>
<evidence type="ECO:0000313" key="3">
    <source>
        <dbReference type="Proteomes" id="UP000198282"/>
    </source>
</evidence>
<gene>
    <name evidence="2" type="ORF">SAMN05216276_104145</name>
</gene>
<dbReference type="PANTHER" id="PTHR33169:SF13">
    <property type="entry name" value="PADR-FAMILY TRANSCRIPTIONAL REGULATOR"/>
    <property type="match status" value="1"/>
</dbReference>
<name>A0A239MHT2_9ACTN</name>